<dbReference type="PANTHER" id="PTHR30383:SF2">
    <property type="entry name" value="CELLULOSE-BINDING PROTEIN"/>
    <property type="match status" value="1"/>
</dbReference>
<accession>A0ABU1AFY9</accession>
<evidence type="ECO:0000313" key="4">
    <source>
        <dbReference type="Proteomes" id="UP001243717"/>
    </source>
</evidence>
<keyword evidence="4" id="KW-1185">Reference proteome</keyword>
<dbReference type="Proteomes" id="UP001243717">
    <property type="component" value="Unassembled WGS sequence"/>
</dbReference>
<name>A0ABU1AFY9_9BACT</name>
<dbReference type="InterPro" id="IPR013830">
    <property type="entry name" value="SGNH_hydro"/>
</dbReference>
<dbReference type="EMBL" id="JARXIC010000005">
    <property type="protein sequence ID" value="MDQ8193634.1"/>
    <property type="molecule type" value="Genomic_DNA"/>
</dbReference>
<dbReference type="Gene3D" id="3.40.50.1110">
    <property type="entry name" value="SGNH hydrolase"/>
    <property type="match status" value="1"/>
</dbReference>
<feature type="domain" description="SGNH hydrolase-type esterase" evidence="2">
    <location>
        <begin position="30"/>
        <end position="203"/>
    </location>
</feature>
<feature type="chain" id="PRO_5046393266" evidence="1">
    <location>
        <begin position="21"/>
        <end position="218"/>
    </location>
</feature>
<dbReference type="PROSITE" id="PS01098">
    <property type="entry name" value="LIPASE_GDSL_SER"/>
    <property type="match status" value="1"/>
</dbReference>
<comment type="caution">
    <text evidence="3">The sequence shown here is derived from an EMBL/GenBank/DDBJ whole genome shotgun (WGS) entry which is preliminary data.</text>
</comment>
<dbReference type="InterPro" id="IPR008265">
    <property type="entry name" value="Lipase_GDSL_AS"/>
</dbReference>
<evidence type="ECO:0000313" key="3">
    <source>
        <dbReference type="EMBL" id="MDQ8193634.1"/>
    </source>
</evidence>
<dbReference type="InterPro" id="IPR036514">
    <property type="entry name" value="SGNH_hydro_sf"/>
</dbReference>
<evidence type="ECO:0000259" key="2">
    <source>
        <dbReference type="Pfam" id="PF13472"/>
    </source>
</evidence>
<organism evidence="3 4">
    <name type="scientific">Thalassobacterium sedimentorum</name>
    <dbReference type="NCBI Taxonomy" id="3041258"/>
    <lineage>
        <taxon>Bacteria</taxon>
        <taxon>Pseudomonadati</taxon>
        <taxon>Verrucomicrobiota</taxon>
        <taxon>Opitutia</taxon>
        <taxon>Puniceicoccales</taxon>
        <taxon>Coraliomargaritaceae</taxon>
        <taxon>Thalassobacterium</taxon>
    </lineage>
</organism>
<feature type="signal peptide" evidence="1">
    <location>
        <begin position="1"/>
        <end position="20"/>
    </location>
</feature>
<evidence type="ECO:0000256" key="1">
    <source>
        <dbReference type="SAM" id="SignalP"/>
    </source>
</evidence>
<sequence>MMKFLSIFICLMSICGSLHASPPVEITVLALGDSITEGGEHFVCYRKFLPKMLKAQRMSYTFIGPKKDSDSAHAGYSGKNTAYLASIIEDVYRQYPADVVLLHSGHNSFSKDKPVPGILRDTDSIVRTIIQINPRATILIAQVITAGKLPKYDYIPELNKKLADYVKYSEFADNMVLVDQDNRFDWTTDTVGDKVHPNVNGAKKMAAHWLEGIKNLSN</sequence>
<reference evidence="3 4" key="1">
    <citation type="submission" date="2023-04" db="EMBL/GenBank/DDBJ databases">
        <title>A novel bacteria isolated from coastal sediment.</title>
        <authorList>
            <person name="Liu X.-J."/>
            <person name="Du Z.-J."/>
        </authorList>
    </citation>
    <scope>NUCLEOTIDE SEQUENCE [LARGE SCALE GENOMIC DNA]</scope>
    <source>
        <strain evidence="3 4">SDUM461004</strain>
    </source>
</reference>
<dbReference type="PANTHER" id="PTHR30383">
    <property type="entry name" value="THIOESTERASE 1/PROTEASE 1/LYSOPHOSPHOLIPASE L1"/>
    <property type="match status" value="1"/>
</dbReference>
<proteinExistence type="predicted"/>
<dbReference type="Pfam" id="PF13472">
    <property type="entry name" value="Lipase_GDSL_2"/>
    <property type="match status" value="1"/>
</dbReference>
<dbReference type="SUPFAM" id="SSF52266">
    <property type="entry name" value="SGNH hydrolase"/>
    <property type="match status" value="1"/>
</dbReference>
<dbReference type="RefSeq" id="WP_308984119.1">
    <property type="nucleotide sequence ID" value="NZ_JARXIC010000005.1"/>
</dbReference>
<protein>
    <submittedName>
        <fullName evidence="3">GDSL-type esterase/lipase family protein</fullName>
    </submittedName>
</protein>
<keyword evidence="1" id="KW-0732">Signal</keyword>
<dbReference type="InterPro" id="IPR051532">
    <property type="entry name" value="Ester_Hydrolysis_Enzymes"/>
</dbReference>
<gene>
    <name evidence="3" type="ORF">QEH59_04320</name>
</gene>